<keyword evidence="4 7" id="KW-0418">Kinase</keyword>
<keyword evidence="1" id="KW-0723">Serine/threonine-protein kinase</keyword>
<accession>A0AAD6QJ02</accession>
<sequence>MQPKISDFGLARLFSGSQTQGNTKRIAGESGYRAPEYAKKGHFSTKSDVYSFGILVLEIVTGQKISSFRNSINLQSCVSMLAWRHWTNGKALELADPTLGGQRPENEILKCIHIGLLCVQEAGC</sequence>
<dbReference type="GO" id="GO:0004674">
    <property type="term" value="F:protein serine/threonine kinase activity"/>
    <property type="evidence" value="ECO:0007669"/>
    <property type="project" value="UniProtKB-KW"/>
</dbReference>
<dbReference type="GO" id="GO:0005886">
    <property type="term" value="C:plasma membrane"/>
    <property type="evidence" value="ECO:0007669"/>
    <property type="project" value="TreeGrafter"/>
</dbReference>
<evidence type="ECO:0000313" key="7">
    <source>
        <dbReference type="EMBL" id="KAJ6991296.1"/>
    </source>
</evidence>
<dbReference type="GO" id="GO:0005524">
    <property type="term" value="F:ATP binding"/>
    <property type="evidence" value="ECO:0007669"/>
    <property type="project" value="UniProtKB-KW"/>
</dbReference>
<evidence type="ECO:0000256" key="2">
    <source>
        <dbReference type="ARBA" id="ARBA00022679"/>
    </source>
</evidence>
<keyword evidence="3" id="KW-0547">Nucleotide-binding</keyword>
<dbReference type="InterPro" id="IPR011009">
    <property type="entry name" value="Kinase-like_dom_sf"/>
</dbReference>
<comment type="caution">
    <text evidence="7">The sequence shown here is derived from an EMBL/GenBank/DDBJ whole genome shotgun (WGS) entry which is preliminary data.</text>
</comment>
<dbReference type="EMBL" id="JAQIZT010000007">
    <property type="protein sequence ID" value="KAJ6991296.1"/>
    <property type="molecule type" value="Genomic_DNA"/>
</dbReference>
<reference evidence="7" key="1">
    <citation type="journal article" date="2023" name="Mol. Ecol. Resour.">
        <title>Chromosome-level genome assembly of a triploid poplar Populus alba 'Berolinensis'.</title>
        <authorList>
            <person name="Chen S."/>
            <person name="Yu Y."/>
            <person name="Wang X."/>
            <person name="Wang S."/>
            <person name="Zhang T."/>
            <person name="Zhou Y."/>
            <person name="He R."/>
            <person name="Meng N."/>
            <person name="Wang Y."/>
            <person name="Liu W."/>
            <person name="Liu Z."/>
            <person name="Liu J."/>
            <person name="Guo Q."/>
            <person name="Huang H."/>
            <person name="Sederoff R.R."/>
            <person name="Wang G."/>
            <person name="Qu G."/>
            <person name="Chen S."/>
        </authorList>
    </citation>
    <scope>NUCLEOTIDE SEQUENCE</scope>
    <source>
        <strain evidence="7">SC-2020</strain>
    </source>
</reference>
<dbReference type="InterPro" id="IPR000719">
    <property type="entry name" value="Prot_kinase_dom"/>
</dbReference>
<dbReference type="Proteomes" id="UP001164929">
    <property type="component" value="Chromosome 7"/>
</dbReference>
<evidence type="ECO:0000256" key="5">
    <source>
        <dbReference type="ARBA" id="ARBA00022840"/>
    </source>
</evidence>
<name>A0AAD6QJ02_9ROSI</name>
<proteinExistence type="predicted"/>
<feature type="domain" description="Protein kinase" evidence="6">
    <location>
        <begin position="1"/>
        <end position="124"/>
    </location>
</feature>
<evidence type="ECO:0000259" key="6">
    <source>
        <dbReference type="PROSITE" id="PS50011"/>
    </source>
</evidence>
<gene>
    <name evidence="7" type="ORF">NC653_019482</name>
</gene>
<dbReference type="PANTHER" id="PTHR27002">
    <property type="entry name" value="RECEPTOR-LIKE SERINE/THREONINE-PROTEIN KINASE SD1-8"/>
    <property type="match status" value="1"/>
</dbReference>
<evidence type="ECO:0000256" key="1">
    <source>
        <dbReference type="ARBA" id="ARBA00022527"/>
    </source>
</evidence>
<dbReference type="Gene3D" id="1.10.510.10">
    <property type="entry name" value="Transferase(Phosphotransferase) domain 1"/>
    <property type="match status" value="1"/>
</dbReference>
<keyword evidence="8" id="KW-1185">Reference proteome</keyword>
<keyword evidence="5" id="KW-0067">ATP-binding</keyword>
<evidence type="ECO:0000256" key="4">
    <source>
        <dbReference type="ARBA" id="ARBA00022777"/>
    </source>
</evidence>
<protein>
    <submittedName>
        <fullName evidence="7">Kinase RLK-Pelle-DLSV family</fullName>
    </submittedName>
</protein>
<keyword evidence="2" id="KW-0808">Transferase</keyword>
<evidence type="ECO:0000256" key="3">
    <source>
        <dbReference type="ARBA" id="ARBA00022741"/>
    </source>
</evidence>
<dbReference type="PANTHER" id="PTHR27002:SF1040">
    <property type="entry name" value="OS07G0538400 PROTEIN"/>
    <property type="match status" value="1"/>
</dbReference>
<evidence type="ECO:0000313" key="8">
    <source>
        <dbReference type="Proteomes" id="UP001164929"/>
    </source>
</evidence>
<dbReference type="PROSITE" id="PS50011">
    <property type="entry name" value="PROTEIN_KINASE_DOM"/>
    <property type="match status" value="1"/>
</dbReference>
<organism evidence="7 8">
    <name type="scientific">Populus alba x Populus x berolinensis</name>
    <dbReference type="NCBI Taxonomy" id="444605"/>
    <lineage>
        <taxon>Eukaryota</taxon>
        <taxon>Viridiplantae</taxon>
        <taxon>Streptophyta</taxon>
        <taxon>Embryophyta</taxon>
        <taxon>Tracheophyta</taxon>
        <taxon>Spermatophyta</taxon>
        <taxon>Magnoliopsida</taxon>
        <taxon>eudicotyledons</taxon>
        <taxon>Gunneridae</taxon>
        <taxon>Pentapetalae</taxon>
        <taxon>rosids</taxon>
        <taxon>fabids</taxon>
        <taxon>Malpighiales</taxon>
        <taxon>Salicaceae</taxon>
        <taxon>Saliceae</taxon>
        <taxon>Populus</taxon>
    </lineage>
</organism>
<dbReference type="SUPFAM" id="SSF56112">
    <property type="entry name" value="Protein kinase-like (PK-like)"/>
    <property type="match status" value="1"/>
</dbReference>
<dbReference type="AlphaFoldDB" id="A0AAD6QJ02"/>
<dbReference type="Pfam" id="PF00069">
    <property type="entry name" value="Pkinase"/>
    <property type="match status" value="1"/>
</dbReference>